<dbReference type="SUPFAM" id="SSF53756">
    <property type="entry name" value="UDP-Glycosyltransferase/glycogen phosphorylase"/>
    <property type="match status" value="1"/>
</dbReference>
<dbReference type="PANTHER" id="PTHR39517">
    <property type="entry name" value="SLL0192 PROTEIN"/>
    <property type="match status" value="1"/>
</dbReference>
<dbReference type="Proteomes" id="UP000707356">
    <property type="component" value="Unassembled WGS sequence"/>
</dbReference>
<proteinExistence type="predicted"/>
<reference evidence="1" key="1">
    <citation type="submission" date="2021-05" db="EMBL/GenBank/DDBJ databases">
        <authorList>
            <person name="Pietrasiak N."/>
            <person name="Ward R."/>
            <person name="Stajich J.E."/>
            <person name="Kurbessoian T."/>
        </authorList>
    </citation>
    <scope>NUCLEOTIDE SEQUENCE</scope>
    <source>
        <strain evidence="1">GSE-TBD4-15B</strain>
    </source>
</reference>
<evidence type="ECO:0000313" key="1">
    <source>
        <dbReference type="EMBL" id="MBW4468286.1"/>
    </source>
</evidence>
<comment type="caution">
    <text evidence="1">The sequence shown here is derived from an EMBL/GenBank/DDBJ whole genome shotgun (WGS) entry which is preliminary data.</text>
</comment>
<protein>
    <submittedName>
        <fullName evidence="1">Lipid-A-disaccharide synthase-related protein</fullName>
    </submittedName>
</protein>
<name>A0A951U765_9CYAN</name>
<dbReference type="PANTHER" id="PTHR39517:SF1">
    <property type="entry name" value="LIPID-A-DISACCHARIDE SYNTHASE"/>
    <property type="match status" value="1"/>
</dbReference>
<dbReference type="AlphaFoldDB" id="A0A951U765"/>
<accession>A0A951U765</accession>
<reference evidence="1" key="2">
    <citation type="journal article" date="2022" name="Microbiol. Resour. Announc.">
        <title>Metagenome Sequencing to Explore Phylogenomics of Terrestrial Cyanobacteria.</title>
        <authorList>
            <person name="Ward R.D."/>
            <person name="Stajich J.E."/>
            <person name="Johansen J.R."/>
            <person name="Huntemann M."/>
            <person name="Clum A."/>
            <person name="Foster B."/>
            <person name="Foster B."/>
            <person name="Roux S."/>
            <person name="Palaniappan K."/>
            <person name="Varghese N."/>
            <person name="Mukherjee S."/>
            <person name="Reddy T.B.K."/>
            <person name="Daum C."/>
            <person name="Copeland A."/>
            <person name="Chen I.A."/>
            <person name="Ivanova N.N."/>
            <person name="Kyrpides N.C."/>
            <person name="Shapiro N."/>
            <person name="Eloe-Fadrosh E.A."/>
            <person name="Pietrasiak N."/>
        </authorList>
    </citation>
    <scope>NUCLEOTIDE SEQUENCE</scope>
    <source>
        <strain evidence="1">GSE-TBD4-15B</strain>
    </source>
</reference>
<gene>
    <name evidence="1" type="ORF">KME07_22900</name>
</gene>
<evidence type="ECO:0000313" key="2">
    <source>
        <dbReference type="Proteomes" id="UP000707356"/>
    </source>
</evidence>
<dbReference type="InterPro" id="IPR019994">
    <property type="entry name" value="Lipid-A-disac_synthase-rel_put"/>
</dbReference>
<organism evidence="1 2">
    <name type="scientific">Pegethrix bostrychoides GSE-TBD4-15B</name>
    <dbReference type="NCBI Taxonomy" id="2839662"/>
    <lineage>
        <taxon>Bacteria</taxon>
        <taxon>Bacillati</taxon>
        <taxon>Cyanobacteriota</taxon>
        <taxon>Cyanophyceae</taxon>
        <taxon>Oculatellales</taxon>
        <taxon>Oculatellaceae</taxon>
        <taxon>Pegethrix</taxon>
    </lineage>
</organism>
<dbReference type="NCBIfam" id="TIGR03492">
    <property type="entry name" value="lipid-A-disaccharide synthase-related protein"/>
    <property type="match status" value="1"/>
</dbReference>
<dbReference type="EMBL" id="JAHHHV010000086">
    <property type="protein sequence ID" value="MBW4468286.1"/>
    <property type="molecule type" value="Genomic_DNA"/>
</dbReference>
<sequence>MKLLCISNGHGEDAIALRILQALQQQSQPPEIAALPIVGEGQLYRQHGIPIFGPVQAMPSGGFVYMDGRELVRDLRGGLLTLTLAQLKAVKQWRAKSQPGDLLLAVGDIVPLLYAWYSGADYAFVGTAKSDYYLRDEQGWLPRHSWLERLENWSGSVYLPWERWLMGRPHCKAIFPRDRLTAMGLRRRQLPAFDLGNPMMDGLEATGISWTADLPSLEDLPQLTLLLLPGSRPPEAYENWQILLQAVSTLIAILGNRYRLLFLAAVAPQLQRQPLQQELTARGWRLVDGSEQLDQKFEQYRGGLVLTSAFNDCLQQADLALGMAGTATEQFVGLGKPVFSFAGAGPQFTPRFAEAQTRLLGASVTLTEPADLVKAIELLLHDPDRLQIIQANGKQRMGSPGAAARIAACLMQLDAAVNLI</sequence>